<dbReference type="PANTHER" id="PTHR32309:SF31">
    <property type="entry name" value="CAPSULAR EXOPOLYSACCHARIDE FAMILY"/>
    <property type="match status" value="1"/>
</dbReference>
<sequence>MMRKYLRAVLARLTTPLWPAAVAGIALGAVIGGTALHSTETVEVDALVRIFQPIDPSQIMVSGSASPEEQQSYISGEIAYLTSPGFADSVAKQLNETARPALSAVQDTQSPVVTLSSTAPDAESATRAVDAAVFVYSEHVLQQSRARGQAAIDAINNVIAQLTPPPPVPNEYGWVPEAEAPSPELLAQIQQLELQRQAIQVQMQRPAGVQIIQVPTEAEDSGAPMWALGALAGGLAGGLIAMAGGLAWRRRAGVVHTPSALDELADSVLVPVVRLNTLVANSDSHIKLARLLYAQLPPTDSGSILVVGASTGSGTRDVARLIAAAAGERGLTRTITLADNLSATYDDSLDHGLQQLLMSSATTIIDGGSLGDSATLPDAAAGARQIIVVVRVGHDVADSVRTAAQLARHNNIPITAVCTRAGLVPNFRRGDAPHRHSLDNAKSPVLQVN</sequence>
<evidence type="ECO:0000256" key="1">
    <source>
        <dbReference type="SAM" id="Phobius"/>
    </source>
</evidence>
<feature type="transmembrane region" description="Helical" evidence="1">
    <location>
        <begin position="225"/>
        <end position="248"/>
    </location>
</feature>
<evidence type="ECO:0008006" key="4">
    <source>
        <dbReference type="Google" id="ProtNLM"/>
    </source>
</evidence>
<keyword evidence="1" id="KW-0472">Membrane</keyword>
<keyword evidence="1" id="KW-1133">Transmembrane helix</keyword>
<dbReference type="EMBL" id="JAPZPY010000003">
    <property type="protein sequence ID" value="MCZ8379298.1"/>
    <property type="molecule type" value="Genomic_DNA"/>
</dbReference>
<dbReference type="Proteomes" id="UP001142153">
    <property type="component" value="Unassembled WGS sequence"/>
</dbReference>
<name>A0ABT4PRW6_9MYCO</name>
<dbReference type="InterPro" id="IPR050445">
    <property type="entry name" value="Bact_polysacc_biosynth/exp"/>
</dbReference>
<proteinExistence type="predicted"/>
<keyword evidence="1" id="KW-0812">Transmembrane</keyword>
<protein>
    <recommendedName>
        <fullName evidence="4">Lipopolysaccharide biosynthesis protein</fullName>
    </recommendedName>
</protein>
<dbReference type="PANTHER" id="PTHR32309">
    <property type="entry name" value="TYROSINE-PROTEIN KINASE"/>
    <property type="match status" value="1"/>
</dbReference>
<accession>A0ABT4PRW6</accession>
<reference evidence="2" key="1">
    <citation type="submission" date="2022-12" db="EMBL/GenBank/DDBJ databases">
        <authorList>
            <person name="Deng Y."/>
            <person name="Zhang Y.-Q."/>
        </authorList>
    </citation>
    <scope>NUCLEOTIDE SEQUENCE</scope>
    <source>
        <strain evidence="2">CPCC 205372</strain>
    </source>
</reference>
<organism evidence="2 3">
    <name type="scientific">Mycobacterium hippophais</name>
    <dbReference type="NCBI Taxonomy" id="3016340"/>
    <lineage>
        <taxon>Bacteria</taxon>
        <taxon>Bacillati</taxon>
        <taxon>Actinomycetota</taxon>
        <taxon>Actinomycetes</taxon>
        <taxon>Mycobacteriales</taxon>
        <taxon>Mycobacteriaceae</taxon>
        <taxon>Mycobacterium</taxon>
    </lineage>
</organism>
<gene>
    <name evidence="2" type="ORF">O6P37_10520</name>
</gene>
<evidence type="ECO:0000313" key="3">
    <source>
        <dbReference type="Proteomes" id="UP001142153"/>
    </source>
</evidence>
<keyword evidence="3" id="KW-1185">Reference proteome</keyword>
<evidence type="ECO:0000313" key="2">
    <source>
        <dbReference type="EMBL" id="MCZ8379298.1"/>
    </source>
</evidence>
<comment type="caution">
    <text evidence="2">The sequence shown here is derived from an EMBL/GenBank/DDBJ whole genome shotgun (WGS) entry which is preliminary data.</text>
</comment>